<feature type="binding site" evidence="6">
    <location>
        <position position="133"/>
    </location>
    <ligand>
        <name>[4Fe-4S] cluster</name>
        <dbReference type="ChEBI" id="CHEBI:49883"/>
        <label>3</label>
    </ligand>
</feature>
<feature type="domain" description="4Fe-4S ferredoxin-type" evidence="7">
    <location>
        <begin position="37"/>
        <end position="68"/>
    </location>
</feature>
<dbReference type="GO" id="GO:0005737">
    <property type="term" value="C:cytoplasm"/>
    <property type="evidence" value="ECO:0007669"/>
    <property type="project" value="UniProtKB-SubCell"/>
</dbReference>
<comment type="subcellular location">
    <subcellularLocation>
        <location evidence="6">Cytoplasm</location>
    </subcellularLocation>
</comment>
<feature type="binding site" evidence="6">
    <location>
        <position position="26"/>
    </location>
    <ligand>
        <name>[4Fe-4S] cluster</name>
        <dbReference type="ChEBI" id="CHEBI:49883"/>
        <label>1</label>
    </ligand>
</feature>
<name>A0A831RL61_9GAMM</name>
<feature type="binding site" evidence="6">
    <location>
        <position position="129"/>
    </location>
    <ligand>
        <name>[4Fe-4S] cluster</name>
        <dbReference type="ChEBI" id="CHEBI:49883"/>
        <label>3</label>
    </ligand>
</feature>
<accession>A0A831RL61</accession>
<feature type="binding site" evidence="6">
    <location>
        <position position="51"/>
    </location>
    <ligand>
        <name>[4Fe-4S] cluster</name>
        <dbReference type="ChEBI" id="CHEBI:49883"/>
        <label>2</label>
    </ligand>
</feature>
<dbReference type="CDD" id="cd10564">
    <property type="entry name" value="NapF_like"/>
    <property type="match status" value="1"/>
</dbReference>
<evidence type="ECO:0000313" key="8">
    <source>
        <dbReference type="EMBL" id="HEB94904.1"/>
    </source>
</evidence>
<protein>
    <recommendedName>
        <fullName evidence="6">Ferredoxin-type protein NapF</fullName>
    </recommendedName>
</protein>
<keyword evidence="2 6" id="KW-0479">Metal-binding</keyword>
<comment type="cofactor">
    <cofactor evidence="6">
        <name>[4Fe-4S] cluster</name>
        <dbReference type="ChEBI" id="CHEBI:49883"/>
    </cofactor>
</comment>
<evidence type="ECO:0000256" key="4">
    <source>
        <dbReference type="ARBA" id="ARBA00023004"/>
    </source>
</evidence>
<dbReference type="GO" id="GO:0046872">
    <property type="term" value="F:metal ion binding"/>
    <property type="evidence" value="ECO:0007669"/>
    <property type="project" value="UniProtKB-KW"/>
</dbReference>
<dbReference type="Proteomes" id="UP000886251">
    <property type="component" value="Unassembled WGS sequence"/>
</dbReference>
<dbReference type="PANTHER" id="PTHR24960:SF79">
    <property type="entry name" value="PHOTOSYSTEM I IRON-SULFUR CENTER"/>
    <property type="match status" value="1"/>
</dbReference>
<dbReference type="NCBIfam" id="TIGR00402">
    <property type="entry name" value="napF"/>
    <property type="match status" value="1"/>
</dbReference>
<gene>
    <name evidence="6 8" type="primary">napF</name>
    <name evidence="8" type="ORF">ENI96_00565</name>
</gene>
<dbReference type="InterPro" id="IPR004496">
    <property type="entry name" value="NapF"/>
</dbReference>
<keyword evidence="6" id="KW-0963">Cytoplasm</keyword>
<dbReference type="Gene3D" id="3.30.70.20">
    <property type="match status" value="2"/>
</dbReference>
<keyword evidence="3 6" id="KW-0677">Repeat</keyword>
<comment type="caution">
    <text evidence="8">The sequence shown here is derived from an EMBL/GenBank/DDBJ whole genome shotgun (WGS) entry which is preliminary data.</text>
</comment>
<evidence type="ECO:0000256" key="5">
    <source>
        <dbReference type="ARBA" id="ARBA00023014"/>
    </source>
</evidence>
<dbReference type="PANTHER" id="PTHR24960">
    <property type="entry name" value="PHOTOSYSTEM I IRON-SULFUR CENTER-RELATED"/>
    <property type="match status" value="1"/>
</dbReference>
<dbReference type="InterPro" id="IPR017900">
    <property type="entry name" value="4Fe4S_Fe_S_CS"/>
</dbReference>
<dbReference type="PROSITE" id="PS00198">
    <property type="entry name" value="4FE4S_FER_1"/>
    <property type="match status" value="2"/>
</dbReference>
<dbReference type="PROSITE" id="PS51379">
    <property type="entry name" value="4FE4S_FER_2"/>
    <property type="match status" value="3"/>
</dbReference>
<evidence type="ECO:0000256" key="1">
    <source>
        <dbReference type="ARBA" id="ARBA00022485"/>
    </source>
</evidence>
<comment type="subunit">
    <text evidence="6">Interacts with the cytoplasmic NapA precursor.</text>
</comment>
<keyword evidence="5 6" id="KW-0411">Iron-sulfur</keyword>
<dbReference type="EMBL" id="DRKP01000006">
    <property type="protein sequence ID" value="HEB94904.1"/>
    <property type="molecule type" value="Genomic_DNA"/>
</dbReference>
<evidence type="ECO:0000256" key="2">
    <source>
        <dbReference type="ARBA" id="ARBA00022723"/>
    </source>
</evidence>
<feature type="binding site" evidence="6">
    <location>
        <position position="22"/>
    </location>
    <ligand>
        <name>[4Fe-4S] cluster</name>
        <dbReference type="ChEBI" id="CHEBI:49883"/>
        <label>1</label>
    </ligand>
</feature>
<feature type="binding site" evidence="6">
    <location>
        <position position="58"/>
    </location>
    <ligand>
        <name>[4Fe-4S] cluster</name>
        <dbReference type="ChEBI" id="CHEBI:49883"/>
        <label>2</label>
    </ligand>
</feature>
<reference evidence="8" key="1">
    <citation type="journal article" date="2020" name="mSystems">
        <title>Genome- and Community-Level Interaction Insights into Carbon Utilization and Element Cycling Functions of Hydrothermarchaeota in Hydrothermal Sediment.</title>
        <authorList>
            <person name="Zhou Z."/>
            <person name="Liu Y."/>
            <person name="Xu W."/>
            <person name="Pan J."/>
            <person name="Luo Z.H."/>
            <person name="Li M."/>
        </authorList>
    </citation>
    <scope>NUCLEOTIDE SEQUENCE [LARGE SCALE GENOMIC DNA]</scope>
    <source>
        <strain evidence="8">HyVt-443</strain>
    </source>
</reference>
<dbReference type="HAMAP" id="MF_02201">
    <property type="entry name" value="NapF"/>
    <property type="match status" value="1"/>
</dbReference>
<proteinExistence type="inferred from homology"/>
<feature type="binding site" evidence="6">
    <location>
        <position position="54"/>
    </location>
    <ligand>
        <name>[4Fe-4S] cluster</name>
        <dbReference type="ChEBI" id="CHEBI:49883"/>
        <label>2</label>
    </ligand>
</feature>
<feature type="domain" description="4Fe-4S ferredoxin-type" evidence="7">
    <location>
        <begin position="114"/>
        <end position="143"/>
    </location>
</feature>
<comment type="similarity">
    <text evidence="6">Belongs to the NapF family.</text>
</comment>
<evidence type="ECO:0000256" key="6">
    <source>
        <dbReference type="HAMAP-Rule" id="MF_02201"/>
    </source>
</evidence>
<feature type="binding site" evidence="6">
    <location>
        <position position="123"/>
    </location>
    <ligand>
        <name>[4Fe-4S] cluster</name>
        <dbReference type="ChEBI" id="CHEBI:49883"/>
        <label>3</label>
    </ligand>
</feature>
<sequence length="150" mass="16435">MRPPWAVDESRFVDLCTRCGDCIPACPYHIIREGRGKFPEMDFSLCGCDFCRDCVAVCKAGALVFDERSDPPPWTLKAAILDNCLSLNGIVCRSCGEACEERAIEFRLEPKGVARPLLDQSLCTGCGECLAVCPIKSVRISPDDSRDQAA</sequence>
<evidence type="ECO:0000256" key="3">
    <source>
        <dbReference type="ARBA" id="ARBA00022737"/>
    </source>
</evidence>
<organism evidence="8">
    <name type="scientific">Sedimenticola thiotaurini</name>
    <dbReference type="NCBI Taxonomy" id="1543721"/>
    <lineage>
        <taxon>Bacteria</taxon>
        <taxon>Pseudomonadati</taxon>
        <taxon>Pseudomonadota</taxon>
        <taxon>Gammaproteobacteria</taxon>
        <taxon>Chromatiales</taxon>
        <taxon>Sedimenticolaceae</taxon>
        <taxon>Sedimenticola</taxon>
    </lineage>
</organism>
<dbReference type="SUPFAM" id="SSF54862">
    <property type="entry name" value="4Fe-4S ferredoxins"/>
    <property type="match status" value="1"/>
</dbReference>
<dbReference type="Pfam" id="PF12838">
    <property type="entry name" value="Fer4_7"/>
    <property type="match status" value="1"/>
</dbReference>
<dbReference type="AlphaFoldDB" id="A0A831RL61"/>
<dbReference type="GO" id="GO:0051539">
    <property type="term" value="F:4 iron, 4 sulfur cluster binding"/>
    <property type="evidence" value="ECO:0007669"/>
    <property type="project" value="UniProtKB-UniRule"/>
</dbReference>
<keyword evidence="1 6" id="KW-0004">4Fe-4S</keyword>
<evidence type="ECO:0000259" key="7">
    <source>
        <dbReference type="PROSITE" id="PS51379"/>
    </source>
</evidence>
<dbReference type="InterPro" id="IPR050157">
    <property type="entry name" value="PSI_iron-sulfur_center"/>
</dbReference>
<feature type="binding site" evidence="6">
    <location>
        <position position="16"/>
    </location>
    <ligand>
        <name>[4Fe-4S] cluster</name>
        <dbReference type="ChEBI" id="CHEBI:49883"/>
        <label>1</label>
    </ligand>
</feature>
<comment type="function">
    <text evidence="6">Could be involved in the maturation of NapA, the catalytic subunit of the periplasmic nitrate reductase, before its export into the periplasm.</text>
</comment>
<dbReference type="Pfam" id="PF13187">
    <property type="entry name" value="Fer4_9"/>
    <property type="match status" value="1"/>
</dbReference>
<dbReference type="InterPro" id="IPR017896">
    <property type="entry name" value="4Fe4S_Fe-S-bd"/>
</dbReference>
<feature type="domain" description="4Fe-4S ferredoxin-type" evidence="7">
    <location>
        <begin position="3"/>
        <end position="36"/>
    </location>
</feature>
<keyword evidence="4 6" id="KW-0408">Iron</keyword>
<feature type="binding site" evidence="6">
    <location>
        <position position="19"/>
    </location>
    <ligand>
        <name>[4Fe-4S] cluster</name>
        <dbReference type="ChEBI" id="CHEBI:49883"/>
        <label>1</label>
    </ligand>
</feature>
<feature type="binding site" evidence="6">
    <location>
        <position position="126"/>
    </location>
    <ligand>
        <name>[4Fe-4S] cluster</name>
        <dbReference type="ChEBI" id="CHEBI:49883"/>
        <label>3</label>
    </ligand>
</feature>
<feature type="binding site" evidence="6">
    <location>
        <position position="48"/>
    </location>
    <ligand>
        <name>[4Fe-4S] cluster</name>
        <dbReference type="ChEBI" id="CHEBI:49883"/>
        <label>2</label>
    </ligand>
</feature>